<proteinExistence type="predicted"/>
<sequence length="119" mass="13696">QQKEMTEEEEEPQPHPQLAFMLWQASTLKQLMQWDNLDETLWNLRSLFPTMPPALVLVMIQPDPQRQLEHSAEALRRMQCLLDGAFENLVVETAVYSPGQPDGILKAKRAACRALREVL</sequence>
<name>A0A099ZRA4_TINGU</name>
<dbReference type="EMBL" id="KL897372">
    <property type="protein sequence ID" value="KGL84416.1"/>
    <property type="molecule type" value="Genomic_DNA"/>
</dbReference>
<organism evidence="1 2">
    <name type="scientific">Tinamus guttatus</name>
    <name type="common">White-throated tinamou</name>
    <dbReference type="NCBI Taxonomy" id="94827"/>
    <lineage>
        <taxon>Eukaryota</taxon>
        <taxon>Metazoa</taxon>
        <taxon>Chordata</taxon>
        <taxon>Craniata</taxon>
        <taxon>Vertebrata</taxon>
        <taxon>Euteleostomi</taxon>
        <taxon>Archelosauria</taxon>
        <taxon>Archosauria</taxon>
        <taxon>Dinosauria</taxon>
        <taxon>Saurischia</taxon>
        <taxon>Theropoda</taxon>
        <taxon>Coelurosauria</taxon>
        <taxon>Aves</taxon>
        <taxon>Palaeognathae</taxon>
        <taxon>Tinamiformes</taxon>
        <taxon>Tinamidae</taxon>
        <taxon>Tinamus</taxon>
    </lineage>
</organism>
<keyword evidence="2" id="KW-1185">Reference proteome</keyword>
<reference evidence="1 2" key="1">
    <citation type="submission" date="2014-06" db="EMBL/GenBank/DDBJ databases">
        <title>Genome evolution of avian class.</title>
        <authorList>
            <person name="Zhang G."/>
            <person name="Li C."/>
        </authorList>
    </citation>
    <scope>NUCLEOTIDE SEQUENCE [LARGE SCALE GENOMIC DNA]</scope>
    <source>
        <strain evidence="1">BGI_N309</strain>
    </source>
</reference>
<evidence type="ECO:0000313" key="1">
    <source>
        <dbReference type="EMBL" id="KGL84416.1"/>
    </source>
</evidence>
<dbReference type="AlphaFoldDB" id="A0A099ZRA4"/>
<dbReference type="Proteomes" id="UP000053641">
    <property type="component" value="Unassembled WGS sequence"/>
</dbReference>
<feature type="non-terminal residue" evidence="1">
    <location>
        <position position="119"/>
    </location>
</feature>
<evidence type="ECO:0000313" key="2">
    <source>
        <dbReference type="Proteomes" id="UP000053641"/>
    </source>
</evidence>
<protein>
    <submittedName>
        <fullName evidence="1">Uncharacterized protein</fullName>
    </submittedName>
</protein>
<feature type="non-terminal residue" evidence="1">
    <location>
        <position position="1"/>
    </location>
</feature>
<accession>A0A099ZRA4</accession>
<gene>
    <name evidence="1" type="ORF">N309_09398</name>
</gene>